<dbReference type="InterPro" id="IPR043504">
    <property type="entry name" value="Peptidase_S1_PA_chymotrypsin"/>
</dbReference>
<organism evidence="10 11">
    <name type="scientific">Drosophila gunungcola</name>
    <name type="common">fruit fly</name>
    <dbReference type="NCBI Taxonomy" id="103775"/>
    <lineage>
        <taxon>Eukaryota</taxon>
        <taxon>Metazoa</taxon>
        <taxon>Ecdysozoa</taxon>
        <taxon>Arthropoda</taxon>
        <taxon>Hexapoda</taxon>
        <taxon>Insecta</taxon>
        <taxon>Pterygota</taxon>
        <taxon>Neoptera</taxon>
        <taxon>Endopterygota</taxon>
        <taxon>Diptera</taxon>
        <taxon>Brachycera</taxon>
        <taxon>Muscomorpha</taxon>
        <taxon>Ephydroidea</taxon>
        <taxon>Drosophilidae</taxon>
        <taxon>Drosophila</taxon>
        <taxon>Sophophora</taxon>
    </lineage>
</organism>
<protein>
    <recommendedName>
        <fullName evidence="9">Peptidase S1 domain-containing protein</fullName>
    </recommendedName>
</protein>
<evidence type="ECO:0000256" key="4">
    <source>
        <dbReference type="ARBA" id="ARBA00022825"/>
    </source>
</evidence>
<feature type="domain" description="Peptidase S1" evidence="9">
    <location>
        <begin position="1"/>
        <end position="113"/>
    </location>
</feature>
<dbReference type="SUPFAM" id="SSF50494">
    <property type="entry name" value="Trypsin-like serine proteases"/>
    <property type="match status" value="3"/>
</dbReference>
<keyword evidence="2" id="KW-0479">Metal-binding</keyword>
<dbReference type="SMART" id="SM00020">
    <property type="entry name" value="Tryp_SPc"/>
    <property type="match status" value="1"/>
</dbReference>
<dbReference type="PANTHER" id="PTHR24256">
    <property type="entry name" value="TRYPTASE-RELATED"/>
    <property type="match status" value="1"/>
</dbReference>
<feature type="domain" description="Peptidase S1" evidence="9">
    <location>
        <begin position="285"/>
        <end position="483"/>
    </location>
</feature>
<dbReference type="FunFam" id="2.40.10.10:FF:000078">
    <property type="entry name" value="Serine protease H137"/>
    <property type="match status" value="1"/>
</dbReference>
<evidence type="ECO:0000256" key="3">
    <source>
        <dbReference type="ARBA" id="ARBA00022801"/>
    </source>
</evidence>
<evidence type="ECO:0000259" key="9">
    <source>
        <dbReference type="PROSITE" id="PS50240"/>
    </source>
</evidence>
<dbReference type="Gene3D" id="2.40.10.10">
    <property type="entry name" value="Trypsin-like serine proteases"/>
    <property type="match status" value="3"/>
</dbReference>
<dbReference type="Proteomes" id="UP001059596">
    <property type="component" value="Unassembled WGS sequence"/>
</dbReference>
<dbReference type="AlphaFoldDB" id="A0A9P9YFF3"/>
<evidence type="ECO:0000256" key="7">
    <source>
        <dbReference type="ARBA" id="ARBA00023157"/>
    </source>
</evidence>
<evidence type="ECO:0000256" key="8">
    <source>
        <dbReference type="ARBA" id="ARBA00024195"/>
    </source>
</evidence>
<feature type="domain" description="Peptidase S1" evidence="9">
    <location>
        <begin position="133"/>
        <end position="261"/>
    </location>
</feature>
<evidence type="ECO:0000313" key="10">
    <source>
        <dbReference type="EMBL" id="KAI8035965.1"/>
    </source>
</evidence>
<dbReference type="InterPro" id="IPR033116">
    <property type="entry name" value="TRYPSIN_SER"/>
</dbReference>
<name>A0A9P9YFF3_9MUSC</name>
<dbReference type="Pfam" id="PF00089">
    <property type="entry name" value="Trypsin"/>
    <property type="match status" value="3"/>
</dbReference>
<proteinExistence type="inferred from homology"/>
<keyword evidence="3" id="KW-0378">Hydrolase</keyword>
<evidence type="ECO:0000313" key="11">
    <source>
        <dbReference type="Proteomes" id="UP001059596"/>
    </source>
</evidence>
<reference evidence="10" key="1">
    <citation type="journal article" date="2023" name="Genome Biol. Evol.">
        <title>Long-read-based Genome Assembly of Drosophila gunungcola Reveals Fewer Chemosensory Genes in Flower-breeding Species.</title>
        <authorList>
            <person name="Negi A."/>
            <person name="Liao B.Y."/>
            <person name="Yeh S.D."/>
        </authorList>
    </citation>
    <scope>NUCLEOTIDE SEQUENCE</scope>
    <source>
        <strain evidence="10">Sukarami</strain>
    </source>
</reference>
<keyword evidence="7" id="KW-1015">Disulfide bond</keyword>
<dbReference type="GO" id="GO:0006508">
    <property type="term" value="P:proteolysis"/>
    <property type="evidence" value="ECO:0007669"/>
    <property type="project" value="UniProtKB-KW"/>
</dbReference>
<keyword evidence="4" id="KW-0720">Serine protease</keyword>
<accession>A0A9P9YFF3</accession>
<keyword evidence="11" id="KW-1185">Reference proteome</keyword>
<dbReference type="PROSITE" id="PS00135">
    <property type="entry name" value="TRYPSIN_SER"/>
    <property type="match status" value="2"/>
</dbReference>
<evidence type="ECO:0000256" key="1">
    <source>
        <dbReference type="ARBA" id="ARBA00022670"/>
    </source>
</evidence>
<dbReference type="InterPro" id="IPR001254">
    <property type="entry name" value="Trypsin_dom"/>
</dbReference>
<dbReference type="EMBL" id="JAMKOV010000028">
    <property type="protein sequence ID" value="KAI8035965.1"/>
    <property type="molecule type" value="Genomic_DNA"/>
</dbReference>
<gene>
    <name evidence="10" type="ORF">M5D96_011398</name>
</gene>
<comment type="caution">
    <text evidence="10">The sequence shown here is derived from an EMBL/GenBank/DDBJ whole genome shotgun (WGS) entry which is preliminary data.</text>
</comment>
<evidence type="ECO:0000256" key="2">
    <source>
        <dbReference type="ARBA" id="ARBA00022723"/>
    </source>
</evidence>
<evidence type="ECO:0000256" key="6">
    <source>
        <dbReference type="ARBA" id="ARBA00023145"/>
    </source>
</evidence>
<keyword evidence="6" id="KW-0865">Zymogen</keyword>
<sequence>MVTTDGVQTLSAFGWGKTHEEAESRILNTLELQRRSDDKCHYIKKNQFCAGSNNGGDSCKGDSGGPVAASYSYRGKDRYVQFGVVSNGVKSCNDSAVYTDVNAYKYWIANTVLETETRLLTEHCGSDWGSGILVRLWEISLFEHNFTGALITSLLVKPICMGLNIAAPMTWTAMLYSSNDKRLGNDKCYSNNVNQICAGSNNGGDTCKGDSGGPLAASFPYMGKDRYVQLGVVSYGEINCKSNGVYTDVNAYKYWIANTVLEAETRLLTEHCGSDWGSGILVRLWEISLFEHNFTGALITSRFVVTVASAFPKDIHKIKVETRYLDSYDVDWFHKHPQFTYSAGKIQNNIAVIKLAKAVPDSVLVKPICMGLNIAAPMTWTAMLYSFNNQFMGTQSVALKRIDNAACSRKIGIPVKPNQLCVDKPNEAIYAPYDTPGSVIATSGTINGVEKYLLAGLISHVKDGVIVITNIQDHEKWIANELKY</sequence>
<dbReference type="GO" id="GO:0046872">
    <property type="term" value="F:metal ion binding"/>
    <property type="evidence" value="ECO:0007669"/>
    <property type="project" value="UniProtKB-KW"/>
</dbReference>
<dbReference type="InterPro" id="IPR051487">
    <property type="entry name" value="Ser/Thr_Proteases_Immune/Dev"/>
</dbReference>
<dbReference type="PROSITE" id="PS50240">
    <property type="entry name" value="TRYPSIN_DOM"/>
    <property type="match status" value="3"/>
</dbReference>
<evidence type="ECO:0000256" key="5">
    <source>
        <dbReference type="ARBA" id="ARBA00022837"/>
    </source>
</evidence>
<keyword evidence="1" id="KW-0645">Protease</keyword>
<comment type="similarity">
    <text evidence="8">Belongs to the peptidase S1 family. CLIP subfamily.</text>
</comment>
<dbReference type="InterPro" id="IPR009003">
    <property type="entry name" value="Peptidase_S1_PA"/>
</dbReference>
<keyword evidence="5" id="KW-0106">Calcium</keyword>
<dbReference type="GO" id="GO:0004252">
    <property type="term" value="F:serine-type endopeptidase activity"/>
    <property type="evidence" value="ECO:0007669"/>
    <property type="project" value="InterPro"/>
</dbReference>